<dbReference type="InterPro" id="IPR057326">
    <property type="entry name" value="KR_dom"/>
</dbReference>
<dbReference type="SMART" id="SM00822">
    <property type="entry name" value="PKS_KR"/>
    <property type="match status" value="1"/>
</dbReference>
<protein>
    <recommendedName>
        <fullName evidence="3 10">3-oxoacyl-[acyl-carrier-protein] reductase</fullName>
        <ecNumber evidence="3 10">1.1.1.100</ecNumber>
    </recommendedName>
</protein>
<dbReference type="NCBIfam" id="NF005559">
    <property type="entry name" value="PRK07231.1"/>
    <property type="match status" value="1"/>
</dbReference>
<evidence type="ECO:0000256" key="5">
    <source>
        <dbReference type="ARBA" id="ARBA00023002"/>
    </source>
</evidence>
<organism evidence="12 13">
    <name type="scientific">Fontibacillus panacisegetis</name>
    <dbReference type="NCBI Taxonomy" id="670482"/>
    <lineage>
        <taxon>Bacteria</taxon>
        <taxon>Bacillati</taxon>
        <taxon>Bacillota</taxon>
        <taxon>Bacilli</taxon>
        <taxon>Bacillales</taxon>
        <taxon>Paenibacillaceae</taxon>
        <taxon>Fontibacillus</taxon>
    </lineage>
</organism>
<feature type="binding site" evidence="9">
    <location>
        <position position="188"/>
    </location>
    <ligand>
        <name>NADP(+)</name>
        <dbReference type="ChEBI" id="CHEBI:58349"/>
    </ligand>
</feature>
<dbReference type="GO" id="GO:0004316">
    <property type="term" value="F:3-oxoacyl-[acyl-carrier-protein] reductase (NADPH) activity"/>
    <property type="evidence" value="ECO:0007669"/>
    <property type="project" value="UniProtKB-UniRule"/>
</dbReference>
<dbReference type="PRINTS" id="PR00080">
    <property type="entry name" value="SDRFAMILY"/>
</dbReference>
<dbReference type="RefSeq" id="WP_091227865.1">
    <property type="nucleotide sequence ID" value="NZ_FNBG01000005.1"/>
</dbReference>
<dbReference type="Gene3D" id="3.40.50.720">
    <property type="entry name" value="NAD(P)-binding Rossmann-like Domain"/>
    <property type="match status" value="1"/>
</dbReference>
<name>A0A1G7I7K1_9BACL</name>
<dbReference type="Pfam" id="PF13561">
    <property type="entry name" value="adh_short_C2"/>
    <property type="match status" value="1"/>
</dbReference>
<dbReference type="NCBIfam" id="NF009466">
    <property type="entry name" value="PRK12826.1-2"/>
    <property type="match status" value="1"/>
</dbReference>
<evidence type="ECO:0000256" key="6">
    <source>
        <dbReference type="ARBA" id="ARBA00023160"/>
    </source>
</evidence>
<dbReference type="GO" id="GO:0006633">
    <property type="term" value="P:fatty acid biosynthetic process"/>
    <property type="evidence" value="ECO:0007669"/>
    <property type="project" value="UniProtKB-UniPathway"/>
</dbReference>
<evidence type="ECO:0000256" key="8">
    <source>
        <dbReference type="PIRSR" id="PIRSR611284-1"/>
    </source>
</evidence>
<feature type="domain" description="Ketoreductase" evidence="11">
    <location>
        <begin position="5"/>
        <end position="186"/>
    </location>
</feature>
<evidence type="ECO:0000256" key="10">
    <source>
        <dbReference type="RuleBase" id="RU366074"/>
    </source>
</evidence>
<dbReference type="STRING" id="670482.SAMN04488542_105178"/>
<keyword evidence="6 10" id="KW-0275">Fatty acid biosynthesis</keyword>
<dbReference type="EMBL" id="FNBG01000005">
    <property type="protein sequence ID" value="SDF08454.1"/>
    <property type="molecule type" value="Genomic_DNA"/>
</dbReference>
<evidence type="ECO:0000256" key="1">
    <source>
        <dbReference type="ARBA" id="ARBA00005194"/>
    </source>
</evidence>
<dbReference type="EC" id="1.1.1.100" evidence="3 10"/>
<feature type="active site" description="Proton acceptor" evidence="8">
    <location>
        <position position="155"/>
    </location>
</feature>
<dbReference type="UniPathway" id="UPA00094"/>
<keyword evidence="4 10" id="KW-0276">Fatty acid metabolism</keyword>
<accession>A0A1G7I7K1</accession>
<dbReference type="InterPro" id="IPR020904">
    <property type="entry name" value="Sc_DH/Rdtase_CS"/>
</dbReference>
<evidence type="ECO:0000256" key="3">
    <source>
        <dbReference type="ARBA" id="ARBA00012948"/>
    </source>
</evidence>
<feature type="binding site" evidence="9">
    <location>
        <begin position="11"/>
        <end position="14"/>
    </location>
    <ligand>
        <name>NADP(+)</name>
        <dbReference type="ChEBI" id="CHEBI:58349"/>
    </ligand>
</feature>
<dbReference type="PRINTS" id="PR00081">
    <property type="entry name" value="GDHRDH"/>
</dbReference>
<dbReference type="AlphaFoldDB" id="A0A1G7I7K1"/>
<evidence type="ECO:0000313" key="13">
    <source>
        <dbReference type="Proteomes" id="UP000198972"/>
    </source>
</evidence>
<keyword evidence="9 10" id="KW-0521">NADP</keyword>
<dbReference type="PROSITE" id="PS00061">
    <property type="entry name" value="ADH_SHORT"/>
    <property type="match status" value="1"/>
</dbReference>
<evidence type="ECO:0000256" key="9">
    <source>
        <dbReference type="PIRSR" id="PIRSR611284-2"/>
    </source>
</evidence>
<comment type="similarity">
    <text evidence="2 10">Belongs to the short-chain dehydrogenases/reductases (SDR) family.</text>
</comment>
<feature type="binding site" evidence="9">
    <location>
        <position position="89"/>
    </location>
    <ligand>
        <name>NADP(+)</name>
        <dbReference type="ChEBI" id="CHEBI:58349"/>
    </ligand>
</feature>
<evidence type="ECO:0000256" key="2">
    <source>
        <dbReference type="ARBA" id="ARBA00006484"/>
    </source>
</evidence>
<dbReference type="InterPro" id="IPR050259">
    <property type="entry name" value="SDR"/>
</dbReference>
<keyword evidence="13" id="KW-1185">Reference proteome</keyword>
<dbReference type="FunFam" id="3.40.50.720:FF:000173">
    <property type="entry name" value="3-oxoacyl-[acyl-carrier protein] reductase"/>
    <property type="match status" value="1"/>
</dbReference>
<gene>
    <name evidence="12" type="ORF">SAMN04488542_105178</name>
</gene>
<keyword evidence="10" id="KW-0444">Lipid biosynthesis</keyword>
<evidence type="ECO:0000256" key="7">
    <source>
        <dbReference type="ARBA" id="ARBA00048508"/>
    </source>
</evidence>
<comment type="pathway">
    <text evidence="1 10">Lipid metabolism; fatty acid biosynthesis.</text>
</comment>
<dbReference type="GO" id="GO:0051287">
    <property type="term" value="F:NAD binding"/>
    <property type="evidence" value="ECO:0007669"/>
    <property type="project" value="UniProtKB-UniRule"/>
</dbReference>
<dbReference type="CDD" id="cd05333">
    <property type="entry name" value="BKR_SDR_c"/>
    <property type="match status" value="1"/>
</dbReference>
<keyword evidence="5 10" id="KW-0560">Oxidoreductase</keyword>
<dbReference type="NCBIfam" id="TIGR01830">
    <property type="entry name" value="3oxo_ACP_reduc"/>
    <property type="match status" value="1"/>
</dbReference>
<dbReference type="InterPro" id="IPR011284">
    <property type="entry name" value="3oxo_ACP_reduc"/>
</dbReference>
<dbReference type="PANTHER" id="PTHR42879">
    <property type="entry name" value="3-OXOACYL-(ACYL-CARRIER-PROTEIN) REDUCTASE"/>
    <property type="match status" value="1"/>
</dbReference>
<dbReference type="InterPro" id="IPR002347">
    <property type="entry name" value="SDR_fam"/>
</dbReference>
<reference evidence="12 13" key="1">
    <citation type="submission" date="2016-10" db="EMBL/GenBank/DDBJ databases">
        <authorList>
            <person name="de Groot N.N."/>
        </authorList>
    </citation>
    <scope>NUCLEOTIDE SEQUENCE [LARGE SCALE GENOMIC DNA]</scope>
    <source>
        <strain evidence="12 13">DSM 28129</strain>
    </source>
</reference>
<dbReference type="PANTHER" id="PTHR42879:SF2">
    <property type="entry name" value="3-OXOACYL-[ACYL-CARRIER-PROTEIN] REDUCTASE FABG"/>
    <property type="match status" value="1"/>
</dbReference>
<comment type="function">
    <text evidence="10">Catalyzes the NADPH-dependent reduction of beta-ketoacyl-ACP substrates to beta-hydroxyacyl-ACP products, the first reductive step in the elongation cycle of fatty acid biosynthesis.</text>
</comment>
<sequence>MLKDKLVFVTGGSRGIGEAIVDKLSCSGANVIFTYNSNQEKAEALCERIKARGNEVHCLKLDVTNIEEVTSTLESIYNQFGVPDVLVNNAGITRDKLMVQMSYTDWFEVINTNLNSIFHITKSVAYKMLLNEKAGSIINMSSVSGIVGTMGQTNYSAAKAGLIGFTRSLAKELGKYNIRVNAIAPGYIETDMIEDLKDKGRKEMVSRIPLKRIGRREEVADVVLFLASRMSSYVTGTTITIDGGLSS</sequence>
<comment type="subunit">
    <text evidence="10">Homotetramer.</text>
</comment>
<evidence type="ECO:0000256" key="4">
    <source>
        <dbReference type="ARBA" id="ARBA00022832"/>
    </source>
</evidence>
<comment type="catalytic activity">
    <reaction evidence="7 10">
        <text>a (3R)-hydroxyacyl-[ACP] + NADP(+) = a 3-oxoacyl-[ACP] + NADPH + H(+)</text>
        <dbReference type="Rhea" id="RHEA:17397"/>
        <dbReference type="Rhea" id="RHEA-COMP:9916"/>
        <dbReference type="Rhea" id="RHEA-COMP:9945"/>
        <dbReference type="ChEBI" id="CHEBI:15378"/>
        <dbReference type="ChEBI" id="CHEBI:57783"/>
        <dbReference type="ChEBI" id="CHEBI:58349"/>
        <dbReference type="ChEBI" id="CHEBI:78776"/>
        <dbReference type="ChEBI" id="CHEBI:78827"/>
        <dbReference type="EC" id="1.1.1.100"/>
    </reaction>
</comment>
<keyword evidence="10" id="KW-0443">Lipid metabolism</keyword>
<dbReference type="OrthoDB" id="9805904at2"/>
<dbReference type="InterPro" id="IPR036291">
    <property type="entry name" value="NAD(P)-bd_dom_sf"/>
</dbReference>
<dbReference type="SUPFAM" id="SSF51735">
    <property type="entry name" value="NAD(P)-binding Rossmann-fold domains"/>
    <property type="match status" value="1"/>
</dbReference>
<proteinExistence type="inferred from homology"/>
<evidence type="ECO:0000259" key="11">
    <source>
        <dbReference type="SMART" id="SM00822"/>
    </source>
</evidence>
<dbReference type="Proteomes" id="UP000198972">
    <property type="component" value="Unassembled WGS sequence"/>
</dbReference>
<evidence type="ECO:0000313" key="12">
    <source>
        <dbReference type="EMBL" id="SDF08454.1"/>
    </source>
</evidence>
<feature type="binding site" evidence="9">
    <location>
        <begin position="155"/>
        <end position="159"/>
    </location>
    <ligand>
        <name>NADP(+)</name>
        <dbReference type="ChEBI" id="CHEBI:58349"/>
    </ligand>
</feature>